<evidence type="ECO:0000313" key="4">
    <source>
        <dbReference type="EMBL" id="SHH09842.1"/>
    </source>
</evidence>
<dbReference type="NCBIfam" id="TIGR00231">
    <property type="entry name" value="small_GTP"/>
    <property type="match status" value="1"/>
</dbReference>
<feature type="domain" description="NOG1 N-terminal helical" evidence="3">
    <location>
        <begin position="3"/>
        <end position="78"/>
    </location>
</feature>
<dbReference type="GO" id="GO:0005525">
    <property type="term" value="F:GTP binding"/>
    <property type="evidence" value="ECO:0007669"/>
    <property type="project" value="UniProtKB-KW"/>
</dbReference>
<dbReference type="Pfam" id="PF17835">
    <property type="entry name" value="NOG1_N"/>
    <property type="match status" value="2"/>
</dbReference>
<dbReference type="InterPro" id="IPR027417">
    <property type="entry name" value="P-loop_NTPase"/>
</dbReference>
<dbReference type="InterPro" id="IPR041623">
    <property type="entry name" value="NOG1_N"/>
</dbReference>
<dbReference type="PANTHER" id="PTHR45759">
    <property type="entry name" value="NUCLEOLAR GTP-BINDING PROTEIN 1"/>
    <property type="match status" value="1"/>
</dbReference>
<accession>A0A1M5Q772</accession>
<dbReference type="InterPro" id="IPR006073">
    <property type="entry name" value="GTP-bd"/>
</dbReference>
<sequence>MTFEDLPTTPRAEELIDKAFSRASRTGRAKDGWDAQESMLITAANILSDNLANVSTSWPDFEFEVEPFYYELADAVVDGSDPSGSEVHRDSESPGGVDELRQALSEINWASRQIEEIRSEYQTKMRKSGVETARKHRKQAFARMADIVEEVEDDLLTVGEARDALKTLPDIRPDEPAIVVAGYPNVGKSSFVNHVTRASNEIASYPFTTKAVQIGHFERDRIRYQIIDTPGILDRPEEDRNGIERQAVSALTHLADAVVFVLDASGDCGYPLDAQLELLAEVEERFDAPVLTVCNKSDRSTDVEADAYMSVTEDENVDAVLDMAVEAVGFEPDLPSRSEH</sequence>
<dbReference type="Pfam" id="PF06858">
    <property type="entry name" value="NOG1"/>
    <property type="match status" value="1"/>
</dbReference>
<keyword evidence="5" id="KW-1185">Reference proteome</keyword>
<name>A0A1M5Q772_9EURY</name>
<keyword evidence="1" id="KW-0342">GTP-binding</keyword>
<dbReference type="OrthoDB" id="147673at2157"/>
<dbReference type="Gene3D" id="3.40.50.300">
    <property type="entry name" value="P-loop containing nucleotide triphosphate hydrolases"/>
    <property type="match status" value="1"/>
</dbReference>
<reference evidence="4 5" key="1">
    <citation type="submission" date="2016-11" db="EMBL/GenBank/DDBJ databases">
        <authorList>
            <person name="Jaros S."/>
            <person name="Januszkiewicz K."/>
            <person name="Wedrychowicz H."/>
        </authorList>
    </citation>
    <scope>NUCLEOTIDE SEQUENCE [LARGE SCALE GENOMIC DNA]</scope>
    <source>
        <strain evidence="4 5">DSM 9297</strain>
    </source>
</reference>
<dbReference type="Gene3D" id="1.20.120.1190">
    <property type="match status" value="1"/>
</dbReference>
<evidence type="ECO:0000313" key="5">
    <source>
        <dbReference type="Proteomes" id="UP000184357"/>
    </source>
</evidence>
<dbReference type="PRINTS" id="PR00326">
    <property type="entry name" value="GTP1OBG"/>
</dbReference>
<dbReference type="CDD" id="cd01897">
    <property type="entry name" value="NOG"/>
    <property type="match status" value="1"/>
</dbReference>
<gene>
    <name evidence="4" type="ORF">SAMN05443636_1771</name>
</gene>
<dbReference type="AlphaFoldDB" id="A0A1M5Q772"/>
<protein>
    <submittedName>
        <fullName evidence="4">Nucleolar GTP-binding protein</fullName>
    </submittedName>
</protein>
<dbReference type="EMBL" id="FQWV01000004">
    <property type="protein sequence ID" value="SHH09842.1"/>
    <property type="molecule type" value="Genomic_DNA"/>
</dbReference>
<evidence type="ECO:0000256" key="1">
    <source>
        <dbReference type="ARBA" id="ARBA00023134"/>
    </source>
</evidence>
<dbReference type="STRING" id="43928.SAMN05443636_1771"/>
<evidence type="ECO:0000259" key="3">
    <source>
        <dbReference type="Pfam" id="PF17835"/>
    </source>
</evidence>
<organism evidence="4 5">
    <name type="scientific">Halobaculum gomorrense</name>
    <dbReference type="NCBI Taxonomy" id="43928"/>
    <lineage>
        <taxon>Archaea</taxon>
        <taxon>Methanobacteriati</taxon>
        <taxon>Methanobacteriota</taxon>
        <taxon>Stenosarchaea group</taxon>
        <taxon>Halobacteria</taxon>
        <taxon>Halobacteriales</taxon>
        <taxon>Haloferacaceae</taxon>
        <taxon>Halobaculum</taxon>
    </lineage>
</organism>
<dbReference type="Proteomes" id="UP000184357">
    <property type="component" value="Unassembled WGS sequence"/>
</dbReference>
<dbReference type="RefSeq" id="WP_073308620.1">
    <property type="nucleotide sequence ID" value="NZ_FQWV01000004.1"/>
</dbReference>
<dbReference type="InterPro" id="IPR010674">
    <property type="entry name" value="NOG1_Rossman_fold_dom"/>
</dbReference>
<keyword evidence="1" id="KW-0547">Nucleotide-binding</keyword>
<feature type="domain" description="Nucleolar GTP-binding protein 1 Rossman-fold" evidence="2">
    <location>
        <begin position="243"/>
        <end position="298"/>
    </location>
</feature>
<dbReference type="SUPFAM" id="SSF52540">
    <property type="entry name" value="P-loop containing nucleoside triphosphate hydrolases"/>
    <property type="match status" value="1"/>
</dbReference>
<proteinExistence type="predicted"/>
<feature type="domain" description="NOG1 N-terminal helical" evidence="3">
    <location>
        <begin position="96"/>
        <end position="171"/>
    </location>
</feature>
<evidence type="ECO:0000259" key="2">
    <source>
        <dbReference type="Pfam" id="PF06858"/>
    </source>
</evidence>
<dbReference type="InterPro" id="IPR005225">
    <property type="entry name" value="Small_GTP-bd"/>
</dbReference>